<keyword evidence="1" id="KW-0812">Transmembrane</keyword>
<keyword evidence="1" id="KW-1133">Transmembrane helix</keyword>
<protein>
    <submittedName>
        <fullName evidence="2">Uncharacterized protein</fullName>
    </submittedName>
</protein>
<keyword evidence="1" id="KW-0472">Membrane</keyword>
<dbReference type="Proteomes" id="UP000245523">
    <property type="component" value="Unassembled WGS sequence"/>
</dbReference>
<gene>
    <name evidence="2" type="ORF">B0H50_10150</name>
</gene>
<feature type="transmembrane region" description="Helical" evidence="1">
    <location>
        <begin position="32"/>
        <end position="51"/>
    </location>
</feature>
<comment type="caution">
    <text evidence="2">The sequence shown here is derived from an EMBL/GenBank/DDBJ whole genome shotgun (WGS) entry which is preliminary data.</text>
</comment>
<reference evidence="2 3" key="1">
    <citation type="submission" date="2018-05" db="EMBL/GenBank/DDBJ databases">
        <title>Animal gut microbial communities from fecal samples from Wisconsin, USA.</title>
        <authorList>
            <person name="Neumann A."/>
        </authorList>
    </citation>
    <scope>NUCLEOTIDE SEQUENCE [LARGE SCALE GENOMIC DNA]</scope>
    <source>
        <strain evidence="2 3">UWS4</strain>
    </source>
</reference>
<keyword evidence="3" id="KW-1185">Reference proteome</keyword>
<organism evidence="2 3">
    <name type="scientific">Hallerella porci</name>
    <dbReference type="NCBI Taxonomy" id="1945871"/>
    <lineage>
        <taxon>Bacteria</taxon>
        <taxon>Pseudomonadati</taxon>
        <taxon>Fibrobacterota</taxon>
        <taxon>Fibrobacteria</taxon>
        <taxon>Fibrobacterales</taxon>
        <taxon>Fibrobacteraceae</taxon>
        <taxon>Hallerella</taxon>
    </lineage>
</organism>
<evidence type="ECO:0000313" key="2">
    <source>
        <dbReference type="EMBL" id="PWL04039.1"/>
    </source>
</evidence>
<evidence type="ECO:0000313" key="3">
    <source>
        <dbReference type="Proteomes" id="UP000245523"/>
    </source>
</evidence>
<sequence>MQFFFYEIFQKVFLFAKYCDQRHQNFDCFSKIIPTMTVAILFTLAIALILFRAFVLHLRATDLDNRDFVNLPREIKLAILKERVLETPSEKALRNLGIFLESEGISVDMESYRPLFAEQLRISRQENAIALDNELYAREAIWMDQIQPFEFEIAKAHKAAGEKEAYIQTYLQGVRRYYSDEKIETSLEALLPDYPPAQEILDGYRQLKKLRDESPADEASLEKLSQAKENWLKKFPISHS</sequence>
<proteinExistence type="predicted"/>
<name>A0ABX5LNQ1_9BACT</name>
<accession>A0ABX5LNQ1</accession>
<dbReference type="EMBL" id="QGHD01000001">
    <property type="protein sequence ID" value="PWL04039.1"/>
    <property type="molecule type" value="Genomic_DNA"/>
</dbReference>
<evidence type="ECO:0000256" key="1">
    <source>
        <dbReference type="SAM" id="Phobius"/>
    </source>
</evidence>